<keyword evidence="1" id="KW-0547">Nucleotide-binding</keyword>
<dbReference type="PANTHER" id="PTHR11609">
    <property type="entry name" value="PURINE BIOSYNTHESIS PROTEIN 6/7, PUR6/7"/>
    <property type="match status" value="1"/>
</dbReference>
<dbReference type="Gene3D" id="3.30.470.20">
    <property type="entry name" value="ATP-grasp fold, B domain"/>
    <property type="match status" value="1"/>
</dbReference>
<dbReference type="SUPFAM" id="SSF51246">
    <property type="entry name" value="Rudiment single hybrid motif"/>
    <property type="match status" value="1"/>
</dbReference>
<dbReference type="Gene3D" id="3.40.50.20">
    <property type="match status" value="1"/>
</dbReference>
<sequence length="310" mass="33581">MRNSFPTVGVVGAGQLARMMVGPAAALGIDLLFLAEDENDPAAIIAHHVVGENRELETIREFAKKCDVITFVTEDIPYSVIRTLEAEGVTIRPGSREFAAHSAKDYLSDIPKSNVIEISALVARSPHGQAAAWAITLVGRENDRSVWTETPAPGISGDLANDAQKLALDVARECLLAGVMSVVMHVSGGEFFVNRVSMGLHENGNWTVEGSRTSQFEQHLRAILDLPLGDTAMSSDFAVVGNVFGGEKSDMYRPYLHLMARSPGLKFHQSRTEVLSGRKIGHVSAVGENILDLRECITHAVDYMSGEIDE</sequence>
<keyword evidence="2" id="KW-0067">ATP-binding</keyword>
<evidence type="ECO:0000259" key="5">
    <source>
        <dbReference type="Pfam" id="PF22660"/>
    </source>
</evidence>
<dbReference type="EMBL" id="CAEZYB010000137">
    <property type="protein sequence ID" value="CAB4712502.1"/>
    <property type="molecule type" value="Genomic_DNA"/>
</dbReference>
<dbReference type="SUPFAM" id="SSF56059">
    <property type="entry name" value="Glutathione synthetase ATP-binding domain-like"/>
    <property type="match status" value="1"/>
</dbReference>
<name>A0A6J6QP70_9ZZZZ</name>
<evidence type="ECO:0000256" key="2">
    <source>
        <dbReference type="ARBA" id="ARBA00022840"/>
    </source>
</evidence>
<evidence type="ECO:0000259" key="4">
    <source>
        <dbReference type="Pfam" id="PF02222"/>
    </source>
</evidence>
<evidence type="ECO:0000313" key="6">
    <source>
        <dbReference type="EMBL" id="CAB4712502.1"/>
    </source>
</evidence>
<dbReference type="InterPro" id="IPR054350">
    <property type="entry name" value="PurT/PurK_preATP-grasp"/>
</dbReference>
<dbReference type="Pfam" id="PF02222">
    <property type="entry name" value="ATP-grasp"/>
    <property type="match status" value="1"/>
</dbReference>
<evidence type="ECO:0000256" key="3">
    <source>
        <dbReference type="ARBA" id="ARBA00025704"/>
    </source>
</evidence>
<dbReference type="InterPro" id="IPR011054">
    <property type="entry name" value="Rudment_hybrid_motif"/>
</dbReference>
<dbReference type="PANTHER" id="PTHR11609:SF5">
    <property type="entry name" value="PHOSPHORIBOSYLAMINOIMIDAZOLE CARBOXYLASE"/>
    <property type="match status" value="1"/>
</dbReference>
<dbReference type="InterPro" id="IPR016185">
    <property type="entry name" value="PreATP-grasp_dom_sf"/>
</dbReference>
<dbReference type="SUPFAM" id="SSF52440">
    <property type="entry name" value="PreATP-grasp domain"/>
    <property type="match status" value="1"/>
</dbReference>
<proteinExistence type="predicted"/>
<protein>
    <submittedName>
        <fullName evidence="6">Unannotated protein</fullName>
    </submittedName>
</protein>
<gene>
    <name evidence="6" type="ORF">UFOPK2646_01048</name>
</gene>
<dbReference type="Pfam" id="PF22660">
    <property type="entry name" value="RS_preATP-grasp-like"/>
    <property type="match status" value="1"/>
</dbReference>
<organism evidence="6">
    <name type="scientific">freshwater metagenome</name>
    <dbReference type="NCBI Taxonomy" id="449393"/>
    <lineage>
        <taxon>unclassified sequences</taxon>
        <taxon>metagenomes</taxon>
        <taxon>ecological metagenomes</taxon>
    </lineage>
</organism>
<feature type="domain" description="ATP-grasp fold ATP-dependent carboxylate-amine ligase-type" evidence="4">
    <location>
        <begin position="116"/>
        <end position="216"/>
    </location>
</feature>
<feature type="domain" description="PurT/PurK-like preATP-grasp" evidence="5">
    <location>
        <begin position="7"/>
        <end position="97"/>
    </location>
</feature>
<evidence type="ECO:0000256" key="1">
    <source>
        <dbReference type="ARBA" id="ARBA00022741"/>
    </source>
</evidence>
<accession>A0A6J6QP70</accession>
<reference evidence="6" key="1">
    <citation type="submission" date="2020-05" db="EMBL/GenBank/DDBJ databases">
        <authorList>
            <person name="Chiriac C."/>
            <person name="Salcher M."/>
            <person name="Ghai R."/>
            <person name="Kavagutti S V."/>
        </authorList>
    </citation>
    <scope>NUCLEOTIDE SEQUENCE</scope>
</reference>
<dbReference type="GO" id="GO:0005524">
    <property type="term" value="F:ATP binding"/>
    <property type="evidence" value="ECO:0007669"/>
    <property type="project" value="UniProtKB-KW"/>
</dbReference>
<dbReference type="GO" id="GO:0005829">
    <property type="term" value="C:cytosol"/>
    <property type="evidence" value="ECO:0007669"/>
    <property type="project" value="TreeGrafter"/>
</dbReference>
<comment type="pathway">
    <text evidence="3">Purine metabolism.</text>
</comment>
<dbReference type="AlphaFoldDB" id="A0A6J6QP70"/>
<dbReference type="InterPro" id="IPR003135">
    <property type="entry name" value="ATP-grasp_carboxylate-amine"/>
</dbReference>